<keyword evidence="1" id="KW-0863">Zinc-finger</keyword>
<name>A0A484MH65_9ASTE</name>
<dbReference type="GO" id="GO:0003676">
    <property type="term" value="F:nucleic acid binding"/>
    <property type="evidence" value="ECO:0007669"/>
    <property type="project" value="InterPro"/>
</dbReference>
<reference evidence="3 4" key="1">
    <citation type="submission" date="2018-04" db="EMBL/GenBank/DDBJ databases">
        <authorList>
            <person name="Vogel A."/>
        </authorList>
    </citation>
    <scope>NUCLEOTIDE SEQUENCE [LARGE SCALE GENOMIC DNA]</scope>
</reference>
<dbReference type="InterPro" id="IPR001878">
    <property type="entry name" value="Znf_CCHC"/>
</dbReference>
<evidence type="ECO:0000256" key="1">
    <source>
        <dbReference type="PROSITE-ProRule" id="PRU00047"/>
    </source>
</evidence>
<evidence type="ECO:0000313" key="3">
    <source>
        <dbReference type="EMBL" id="VFQ88313.1"/>
    </source>
</evidence>
<dbReference type="PANTHER" id="PTHR34676">
    <property type="entry name" value="DUF4219 DOMAIN-CONTAINING PROTEIN-RELATED"/>
    <property type="match status" value="1"/>
</dbReference>
<dbReference type="Proteomes" id="UP000595140">
    <property type="component" value="Unassembled WGS sequence"/>
</dbReference>
<gene>
    <name evidence="3" type="ORF">CCAM_LOCUS30089</name>
</gene>
<dbReference type="OrthoDB" id="1329310at2759"/>
<sequence>MLNATFFVNERRITDIAFRSKPAQSASDIFSGLSPNTTIGWRDGGASDLDGRFPTTAAAPSATAPACGGLCANDGGDLGPRRRLGQRRLVLRAAIGGGDRDGDAAATGLAAAPLDLDGCSTATAARTGDGGAPTGLYGLMEHTLLAREISGLWKAYADATKAPFSAAPLSLQQVLLSWWFSSNKKRILGNVRFVLPGLLIWNIWKAYNSCILAKARLSIHLESKRYDFHLSDSLHISELKKGADKNGLKCFIKALSRSLEEMNFFAPIAQSELPLATASPAHIEDSEVPRITTLPPDSGVTHGRSEDPVSAGWQDPLVDALDICSVVQEDCTSSIPGLLFQIDILDLCSKEKVLELCCKGYFEEEFKLLEPLFTEHFESYFKETSCYIREALTIGLVRDKLQKGILKNGKGKAFRMTRQVAKSIEVVDSVNIKELKRDVSSFLSTRFGVFLYCFKRRWRRQSSGPFSNEAGQIFLSIESKDFVISADGQCISISESKSGKIRILSISRILATRLIDILRRSDYSEESWEITCYDGDSSLKVVWESNRFGHYARLSNKGSSHIFIPVGFYLSGIRLFSKGLAQFLRASEDRILESCQPPLLNGTTRISGNAKIDRDEGWRCAQSERLYGREEEGQTESTNKAFMDSALKLEFERTQSHSTDEKIDQESMKQFDQVIKDNLNLFRKSMANTKFLHALNKGQILGYSEEVVRVTRETMKSFEYIDAAVVQGAKYPVYLAYANEDMFLRDSEDRILESNQLPLLNGTTGISGNAKLDRDDGWRCTQSARLYGREEEEQKESANKVFTDSTLKLECERTHTHSTDAEIDRESMKQFDQVIKDNHALNKGHILNYSGEVVRVTREATKSFEYIDSAIVQGAKYPIYLAYANEDMDAVLNHLCRKSDSLVVLNPAATRCLLWFDFWSVSITASREEVVSSIFHVPAAMKVPSPLHRTAVATPLCLRRMSLPLVAEKSALPALQLIVKLINECLAVLSSVNPSEYLNTQVFKGQNSMVHAKGIAHVVDSMVALKKWPVKPSGPGELSGQRSQIGVLTSSIVGRLQRERLSLGFRMRGIFSRMSGQRSVSSCVKRVLKKEVASEAMSSHSASSASLSISSCLVLFLRMFPKGEERGASSPTVKEFKGKRTLEITIGNFEEDWGVVRTLAKCSEEIRQLRLPRGILAIGGEKCLQEAECLLIPLHILQKPGRFSNSACRRNKVMAGRLFQAGISEGQSTTHPPLFDGTNFAYWKERMRIFVQSNDYKSWMVIKYGDTSPYKIVDGVRVPKLESEYDEMDKKNVMQNSKAINYLYCAVNPDDYRKISRCKTANEMWNKLELTYEGTTQVKDAKVDLLLHEYELFSMKENEYVDSYFERFSNIINNLDTLGRHYTDNELVRKILRCMTPEWKSEVRAISEGRDYNTLTYDTLRGKLLTYESSTLYPLGDNKQKKSIALKSTKEIEEENQNEESSDVEDNPELALVIKRFNKFVKKNFKTRRDKSKKATPPKCYECGELGHIKPYCLTLKQDKDKKNKKHRKITIYHGSNSWGGYLRILESRREGNTSIFVPTDKGGLGCFLKAIDAFIGSCSLGNSSFLVDSPKAVQVLDVSSSSGQGTRPLPMLAGGSNSLVDKEEIGTPLQHEDSPGVEPARNLPLSHEEQLLIDGLLSQTPKMEASNWEDSIQPELDLMLIDDKVEE</sequence>
<feature type="domain" description="CCHC-type" evidence="2">
    <location>
        <begin position="1499"/>
        <end position="1513"/>
    </location>
</feature>
<keyword evidence="1" id="KW-0479">Metal-binding</keyword>
<organism evidence="3 4">
    <name type="scientific">Cuscuta campestris</name>
    <dbReference type="NCBI Taxonomy" id="132261"/>
    <lineage>
        <taxon>Eukaryota</taxon>
        <taxon>Viridiplantae</taxon>
        <taxon>Streptophyta</taxon>
        <taxon>Embryophyta</taxon>
        <taxon>Tracheophyta</taxon>
        <taxon>Spermatophyta</taxon>
        <taxon>Magnoliopsida</taxon>
        <taxon>eudicotyledons</taxon>
        <taxon>Gunneridae</taxon>
        <taxon>Pentapetalae</taxon>
        <taxon>asterids</taxon>
        <taxon>lamiids</taxon>
        <taxon>Solanales</taxon>
        <taxon>Convolvulaceae</taxon>
        <taxon>Cuscuteae</taxon>
        <taxon>Cuscuta</taxon>
        <taxon>Cuscuta subgen. Grammica</taxon>
        <taxon>Cuscuta sect. Cleistogrammica</taxon>
    </lineage>
</organism>
<accession>A0A484MH65</accession>
<dbReference type="EMBL" id="OOIL02003526">
    <property type="protein sequence ID" value="VFQ88313.1"/>
    <property type="molecule type" value="Genomic_DNA"/>
</dbReference>
<evidence type="ECO:0000259" key="2">
    <source>
        <dbReference type="PROSITE" id="PS50158"/>
    </source>
</evidence>
<dbReference type="PANTHER" id="PTHR34676:SF15">
    <property type="entry name" value="ZINC FINGER, CCHC-TYPE-RELATED"/>
    <property type="match status" value="1"/>
</dbReference>
<dbReference type="Pfam" id="PF14223">
    <property type="entry name" value="Retrotran_gag_2"/>
    <property type="match status" value="1"/>
</dbReference>
<evidence type="ECO:0000313" key="4">
    <source>
        <dbReference type="Proteomes" id="UP000595140"/>
    </source>
</evidence>
<keyword evidence="1" id="KW-0862">Zinc</keyword>
<protein>
    <recommendedName>
        <fullName evidence="2">CCHC-type domain-containing protein</fullName>
    </recommendedName>
</protein>
<keyword evidence="4" id="KW-1185">Reference proteome</keyword>
<dbReference type="PROSITE" id="PS50158">
    <property type="entry name" value="ZF_CCHC"/>
    <property type="match status" value="1"/>
</dbReference>
<proteinExistence type="predicted"/>
<dbReference type="GO" id="GO:0008270">
    <property type="term" value="F:zinc ion binding"/>
    <property type="evidence" value="ECO:0007669"/>
    <property type="project" value="UniProtKB-KW"/>
</dbReference>